<name>A0A0C3KTX0_9AGAM</name>
<protein>
    <submittedName>
        <fullName evidence="1">Uncharacterized protein</fullName>
    </submittedName>
</protein>
<organism evidence="1 2">
    <name type="scientific">Tulasnella calospora MUT 4182</name>
    <dbReference type="NCBI Taxonomy" id="1051891"/>
    <lineage>
        <taxon>Eukaryota</taxon>
        <taxon>Fungi</taxon>
        <taxon>Dikarya</taxon>
        <taxon>Basidiomycota</taxon>
        <taxon>Agaricomycotina</taxon>
        <taxon>Agaricomycetes</taxon>
        <taxon>Cantharellales</taxon>
        <taxon>Tulasnellaceae</taxon>
        <taxon>Tulasnella</taxon>
    </lineage>
</organism>
<dbReference type="OrthoDB" id="3289137at2759"/>
<reference evidence="2" key="2">
    <citation type="submission" date="2015-01" db="EMBL/GenBank/DDBJ databases">
        <title>Evolutionary Origins and Diversification of the Mycorrhizal Mutualists.</title>
        <authorList>
            <consortium name="DOE Joint Genome Institute"/>
            <consortium name="Mycorrhizal Genomics Consortium"/>
            <person name="Kohler A."/>
            <person name="Kuo A."/>
            <person name="Nagy L.G."/>
            <person name="Floudas D."/>
            <person name="Copeland A."/>
            <person name="Barry K.W."/>
            <person name="Cichocki N."/>
            <person name="Veneault-Fourrey C."/>
            <person name="LaButti K."/>
            <person name="Lindquist E.A."/>
            <person name="Lipzen A."/>
            <person name="Lundell T."/>
            <person name="Morin E."/>
            <person name="Murat C."/>
            <person name="Riley R."/>
            <person name="Ohm R."/>
            <person name="Sun H."/>
            <person name="Tunlid A."/>
            <person name="Henrissat B."/>
            <person name="Grigoriev I.V."/>
            <person name="Hibbett D.S."/>
            <person name="Martin F."/>
        </authorList>
    </citation>
    <scope>NUCLEOTIDE SEQUENCE [LARGE SCALE GENOMIC DNA]</scope>
    <source>
        <strain evidence="2">MUT 4182</strain>
    </source>
</reference>
<proteinExistence type="predicted"/>
<dbReference type="Proteomes" id="UP000054248">
    <property type="component" value="Unassembled WGS sequence"/>
</dbReference>
<gene>
    <name evidence="1" type="ORF">M407DRAFT_244282</name>
</gene>
<sequence>MTDLQLPEWLSTLKKRDRNKIIKQCDRTILCIPDENRGPLTEKEVIVALGLK</sequence>
<accession>A0A0C3KTX0</accession>
<evidence type="ECO:0000313" key="1">
    <source>
        <dbReference type="EMBL" id="KIO24913.1"/>
    </source>
</evidence>
<dbReference type="AlphaFoldDB" id="A0A0C3KTX0"/>
<keyword evidence="2" id="KW-1185">Reference proteome</keyword>
<reference evidence="1 2" key="1">
    <citation type="submission" date="2014-04" db="EMBL/GenBank/DDBJ databases">
        <authorList>
            <consortium name="DOE Joint Genome Institute"/>
            <person name="Kuo A."/>
            <person name="Girlanda M."/>
            <person name="Perotto S."/>
            <person name="Kohler A."/>
            <person name="Nagy L.G."/>
            <person name="Floudas D."/>
            <person name="Copeland A."/>
            <person name="Barry K.W."/>
            <person name="Cichocki N."/>
            <person name="Veneault-Fourrey C."/>
            <person name="LaButti K."/>
            <person name="Lindquist E.A."/>
            <person name="Lipzen A."/>
            <person name="Lundell T."/>
            <person name="Morin E."/>
            <person name="Murat C."/>
            <person name="Sun H."/>
            <person name="Tunlid A."/>
            <person name="Henrissat B."/>
            <person name="Grigoriev I.V."/>
            <person name="Hibbett D.S."/>
            <person name="Martin F."/>
            <person name="Nordberg H.P."/>
            <person name="Cantor M.N."/>
            <person name="Hua S.X."/>
        </authorList>
    </citation>
    <scope>NUCLEOTIDE SEQUENCE [LARGE SCALE GENOMIC DNA]</scope>
    <source>
        <strain evidence="1 2">MUT 4182</strain>
    </source>
</reference>
<dbReference type="HOGENOM" id="CLU_3088994_0_0_1"/>
<evidence type="ECO:0000313" key="2">
    <source>
        <dbReference type="Proteomes" id="UP000054248"/>
    </source>
</evidence>
<dbReference type="EMBL" id="KN823052">
    <property type="protein sequence ID" value="KIO24913.1"/>
    <property type="molecule type" value="Genomic_DNA"/>
</dbReference>